<dbReference type="Gene3D" id="3.30.70.330">
    <property type="match status" value="1"/>
</dbReference>
<protein>
    <recommendedName>
        <fullName evidence="4">RRM domain-containing protein</fullName>
    </recommendedName>
</protein>
<dbReference type="EMBL" id="MU001678">
    <property type="protein sequence ID" value="KAF2458387.1"/>
    <property type="molecule type" value="Genomic_DNA"/>
</dbReference>
<dbReference type="Proteomes" id="UP000799766">
    <property type="component" value="Unassembled WGS sequence"/>
</dbReference>
<feature type="region of interest" description="Disordered" evidence="1">
    <location>
        <begin position="40"/>
        <end position="71"/>
    </location>
</feature>
<dbReference type="AlphaFoldDB" id="A0A6A6P3L7"/>
<accession>A0A6A6P3L7</accession>
<dbReference type="OrthoDB" id="336240at2759"/>
<evidence type="ECO:0008006" key="4">
    <source>
        <dbReference type="Google" id="ProtNLM"/>
    </source>
</evidence>
<organism evidence="2 3">
    <name type="scientific">Lineolata rhizophorae</name>
    <dbReference type="NCBI Taxonomy" id="578093"/>
    <lineage>
        <taxon>Eukaryota</taxon>
        <taxon>Fungi</taxon>
        <taxon>Dikarya</taxon>
        <taxon>Ascomycota</taxon>
        <taxon>Pezizomycotina</taxon>
        <taxon>Dothideomycetes</taxon>
        <taxon>Dothideomycetes incertae sedis</taxon>
        <taxon>Lineolatales</taxon>
        <taxon>Lineolataceae</taxon>
        <taxon>Lineolata</taxon>
    </lineage>
</organism>
<evidence type="ECO:0000256" key="1">
    <source>
        <dbReference type="SAM" id="MobiDB-lite"/>
    </source>
</evidence>
<reference evidence="2" key="1">
    <citation type="journal article" date="2020" name="Stud. Mycol.">
        <title>101 Dothideomycetes genomes: a test case for predicting lifestyles and emergence of pathogens.</title>
        <authorList>
            <person name="Haridas S."/>
            <person name="Albert R."/>
            <person name="Binder M."/>
            <person name="Bloem J."/>
            <person name="Labutti K."/>
            <person name="Salamov A."/>
            <person name="Andreopoulos B."/>
            <person name="Baker S."/>
            <person name="Barry K."/>
            <person name="Bills G."/>
            <person name="Bluhm B."/>
            <person name="Cannon C."/>
            <person name="Castanera R."/>
            <person name="Culley D."/>
            <person name="Daum C."/>
            <person name="Ezra D."/>
            <person name="Gonzalez J."/>
            <person name="Henrissat B."/>
            <person name="Kuo A."/>
            <person name="Liang C."/>
            <person name="Lipzen A."/>
            <person name="Lutzoni F."/>
            <person name="Magnuson J."/>
            <person name="Mondo S."/>
            <person name="Nolan M."/>
            <person name="Ohm R."/>
            <person name="Pangilinan J."/>
            <person name="Park H.-J."/>
            <person name="Ramirez L."/>
            <person name="Alfaro M."/>
            <person name="Sun H."/>
            <person name="Tritt A."/>
            <person name="Yoshinaga Y."/>
            <person name="Zwiers L.-H."/>
            <person name="Turgeon B."/>
            <person name="Goodwin S."/>
            <person name="Spatafora J."/>
            <person name="Crous P."/>
            <person name="Grigoriev I."/>
        </authorList>
    </citation>
    <scope>NUCLEOTIDE SEQUENCE</scope>
    <source>
        <strain evidence="2">ATCC 16933</strain>
    </source>
</reference>
<evidence type="ECO:0000313" key="3">
    <source>
        <dbReference type="Proteomes" id="UP000799766"/>
    </source>
</evidence>
<gene>
    <name evidence="2" type="ORF">BDY21DRAFT_363277</name>
</gene>
<sequence>MDPTQTSFVPSPLFGGYHRRTNAIDITRALIDFKYRNMSRAGNGGASPQTPTHRPAHHGQEQPAAPMPPEYAHLPRMPYIFQPGTRFWSDVMPMHPPPPPVPKVREFHPEPNLVHRNPVSVGDIKTFLLSNGISSLAKALAQNPFVGVTEGVQPLQDSRTVLRITNAPYDTRMNEVVSLMGHQVNILEYPVGSGHYGIHPIIDRRDGTLHEIYVEFPNKNAAQRAYNRLTQHGRGRGGDLMRALFPGCKVWSFKEDADPVHLPPDHEDTQECNFDGFVSEEELYSLHTLIVKRHWFNRGPRTSVYPERPYQNFISIIRKYPWFRGEHVSLHQRDSLQKWGLTFLNCLMRDVNCGFWDERMDETLLHEYVWALLTCPGFDEHYRQRVINEASKSPNIRFMFGLHPYVNSWPFKALRPRSGVPLCFLSWFVTLIYDATVTPENCASAGVDYVSFASVPRAQNPFGIIGWELQRAYNENPNARDLTSLADIEKSVVRHRLRSLFSRYHEEHLSAIEAAEATRAALASNNQPCNAQSEEGALMLADGPFPGSTPNMPFGPVLYQ</sequence>
<evidence type="ECO:0000313" key="2">
    <source>
        <dbReference type="EMBL" id="KAF2458387.1"/>
    </source>
</evidence>
<dbReference type="InterPro" id="IPR012677">
    <property type="entry name" value="Nucleotide-bd_a/b_plait_sf"/>
</dbReference>
<name>A0A6A6P3L7_9PEZI</name>
<keyword evidence="3" id="KW-1185">Reference proteome</keyword>
<proteinExistence type="predicted"/>